<dbReference type="Pfam" id="PF06686">
    <property type="entry name" value="SpoIIIAC"/>
    <property type="match status" value="2"/>
</dbReference>
<dbReference type="AlphaFoldDB" id="A0A0N8NTI4"/>
<dbReference type="OrthoDB" id="1682150at2"/>
<sequence>MEIFQIVGLALVATILSVLLKGQKPELAIQLSIVTGAIIFIFMISRVSAVLVLLQDVANRVSLDLVYLTSVLKIIGIAYISTFGAEICRDAGESAIASKVEFAGKILIMILAIPILMAVLEIIIKIMP</sequence>
<keyword evidence="1" id="KW-1133">Transmembrane helix</keyword>
<comment type="caution">
    <text evidence="2">The sequence shown here is derived from an EMBL/GenBank/DDBJ whole genome shotgun (WGS) entry which is preliminary data.</text>
</comment>
<dbReference type="RefSeq" id="WP_054874472.1">
    <property type="nucleotide sequence ID" value="NZ_LKET01000028.1"/>
</dbReference>
<dbReference type="InterPro" id="IPR014211">
    <property type="entry name" value="Spore_III_AD"/>
</dbReference>
<proteinExistence type="predicted"/>
<dbReference type="PATRIC" id="fig|36849.3.peg.1485"/>
<organism evidence="2 3">
    <name type="scientific">Oxobacter pfennigii</name>
    <dbReference type="NCBI Taxonomy" id="36849"/>
    <lineage>
        <taxon>Bacteria</taxon>
        <taxon>Bacillati</taxon>
        <taxon>Bacillota</taxon>
        <taxon>Clostridia</taxon>
        <taxon>Eubacteriales</taxon>
        <taxon>Clostridiaceae</taxon>
        <taxon>Oxobacter</taxon>
    </lineage>
</organism>
<evidence type="ECO:0000256" key="1">
    <source>
        <dbReference type="SAM" id="Phobius"/>
    </source>
</evidence>
<dbReference type="STRING" id="36849.OXPF_13980"/>
<keyword evidence="3" id="KW-1185">Reference proteome</keyword>
<gene>
    <name evidence="2" type="ORF">OXPF_13980</name>
</gene>
<protein>
    <submittedName>
        <fullName evidence="2">Stage III sporulation protein AC/AD protein family protein</fullName>
    </submittedName>
</protein>
<keyword evidence="1" id="KW-0472">Membrane</keyword>
<evidence type="ECO:0000313" key="3">
    <source>
        <dbReference type="Proteomes" id="UP000050326"/>
    </source>
</evidence>
<feature type="transmembrane region" description="Helical" evidence="1">
    <location>
        <begin position="65"/>
        <end position="82"/>
    </location>
</feature>
<dbReference type="Proteomes" id="UP000050326">
    <property type="component" value="Unassembled WGS sequence"/>
</dbReference>
<feature type="transmembrane region" description="Helical" evidence="1">
    <location>
        <begin position="102"/>
        <end position="124"/>
    </location>
</feature>
<feature type="transmembrane region" description="Helical" evidence="1">
    <location>
        <begin position="27"/>
        <end position="53"/>
    </location>
</feature>
<evidence type="ECO:0000313" key="2">
    <source>
        <dbReference type="EMBL" id="KPU44920.1"/>
    </source>
</evidence>
<dbReference type="InterPro" id="IPR025664">
    <property type="entry name" value="Spore_III_AC/AD"/>
</dbReference>
<accession>A0A0N8NTI4</accession>
<name>A0A0N8NTI4_9CLOT</name>
<dbReference type="NCBIfam" id="TIGR02849">
    <property type="entry name" value="spore_III_AD"/>
    <property type="match status" value="1"/>
</dbReference>
<keyword evidence="1" id="KW-0812">Transmembrane</keyword>
<dbReference type="EMBL" id="LKET01000028">
    <property type="protein sequence ID" value="KPU44920.1"/>
    <property type="molecule type" value="Genomic_DNA"/>
</dbReference>
<reference evidence="2 3" key="1">
    <citation type="submission" date="2015-09" db="EMBL/GenBank/DDBJ databases">
        <title>Genome sequence of Oxobacter pfennigii DSM 3222.</title>
        <authorList>
            <person name="Poehlein A."/>
            <person name="Bengelsdorf F.R."/>
            <person name="Schiel-Bengelsdorf B."/>
            <person name="Duerre P."/>
            <person name="Daniel R."/>
        </authorList>
    </citation>
    <scope>NUCLEOTIDE SEQUENCE [LARGE SCALE GENOMIC DNA]</scope>
    <source>
        <strain evidence="2 3">DSM 3222</strain>
    </source>
</reference>